<gene>
    <name evidence="6" type="ORF">SAMN05661109_01006</name>
</gene>
<dbReference type="PIRSF" id="PIRSF004846">
    <property type="entry name" value="ModA"/>
    <property type="match status" value="1"/>
</dbReference>
<keyword evidence="4" id="KW-0500">Molybdenum</keyword>
<dbReference type="Pfam" id="PF13531">
    <property type="entry name" value="SBP_bac_11"/>
    <property type="match status" value="1"/>
</dbReference>
<dbReference type="NCBIfam" id="TIGR01256">
    <property type="entry name" value="modA"/>
    <property type="match status" value="1"/>
</dbReference>
<evidence type="ECO:0000256" key="2">
    <source>
        <dbReference type="ARBA" id="ARBA00022723"/>
    </source>
</evidence>
<dbReference type="InterPro" id="IPR050682">
    <property type="entry name" value="ModA/WtpA"/>
</dbReference>
<dbReference type="RefSeq" id="WP_092257080.1">
    <property type="nucleotide sequence ID" value="NZ_CP047199.1"/>
</dbReference>
<evidence type="ECO:0000256" key="4">
    <source>
        <dbReference type="PIRSR" id="PIRSR004846-1"/>
    </source>
</evidence>
<dbReference type="PANTHER" id="PTHR30632:SF0">
    <property type="entry name" value="SULFATE-BINDING PROTEIN"/>
    <property type="match status" value="1"/>
</dbReference>
<dbReference type="GO" id="GO:0046872">
    <property type="term" value="F:metal ion binding"/>
    <property type="evidence" value="ECO:0007669"/>
    <property type="project" value="UniProtKB-KW"/>
</dbReference>
<feature type="binding site" evidence="4">
    <location>
        <position position="167"/>
    </location>
    <ligand>
        <name>molybdate</name>
        <dbReference type="ChEBI" id="CHEBI:36264"/>
    </ligand>
</feature>
<dbReference type="Gene3D" id="3.40.190.10">
    <property type="entry name" value="Periplasmic binding protein-like II"/>
    <property type="match status" value="2"/>
</dbReference>
<dbReference type="AlphaFoldDB" id="A0A1H9S0B8"/>
<evidence type="ECO:0000256" key="3">
    <source>
        <dbReference type="ARBA" id="ARBA00022729"/>
    </source>
</evidence>
<dbReference type="STRING" id="1121357.SAMN05661109_01006"/>
<dbReference type="PROSITE" id="PS51257">
    <property type="entry name" value="PROKAR_LIPOPROTEIN"/>
    <property type="match status" value="1"/>
</dbReference>
<organism evidence="6 7">
    <name type="scientific">Corynebacterium cystitidis DSM 20524</name>
    <dbReference type="NCBI Taxonomy" id="1121357"/>
    <lineage>
        <taxon>Bacteria</taxon>
        <taxon>Bacillati</taxon>
        <taxon>Actinomycetota</taxon>
        <taxon>Actinomycetes</taxon>
        <taxon>Mycobacteriales</taxon>
        <taxon>Corynebacteriaceae</taxon>
        <taxon>Corynebacterium</taxon>
    </lineage>
</organism>
<accession>A0A1H9S0B8</accession>
<sequence length="251" mass="25929">MFRPARLVAVIAACGVVVTSVVGCASPTSSPYDEGLTVLGASSTRVINEVVADYAGTDLEFVNAGSSTLVQQLADGADGDVLITADRESMQRAHNDGTVTSPQVVASNTLVMVVPAHNPANITSVTDLNDDATVVFCDPQVPCGAATEDLLAANELNVTADSLEHAVADVLGKVISGEADAGWVYRTDALAAGEQVSTVEIPHADDFPNEVMAAVTTATDAPAEAESLVQLLVSPEFAQVWQRFGFTPVAT</sequence>
<evidence type="ECO:0000313" key="7">
    <source>
        <dbReference type="Proteomes" id="UP000198929"/>
    </source>
</evidence>
<name>A0A1H9S0B8_9CORY</name>
<reference evidence="7" key="1">
    <citation type="submission" date="2016-10" db="EMBL/GenBank/DDBJ databases">
        <authorList>
            <person name="Varghese N."/>
            <person name="Submissions S."/>
        </authorList>
    </citation>
    <scope>NUCLEOTIDE SEQUENCE [LARGE SCALE GENOMIC DNA]</scope>
    <source>
        <strain evidence="7">DSM 20524</strain>
    </source>
</reference>
<feature type="binding site" evidence="4">
    <location>
        <position position="42"/>
    </location>
    <ligand>
        <name>molybdate</name>
        <dbReference type="ChEBI" id="CHEBI:36264"/>
    </ligand>
</feature>
<evidence type="ECO:0000256" key="5">
    <source>
        <dbReference type="SAM" id="SignalP"/>
    </source>
</evidence>
<feature type="signal peptide" evidence="5">
    <location>
        <begin position="1"/>
        <end position="25"/>
    </location>
</feature>
<proteinExistence type="inferred from homology"/>
<keyword evidence="3 5" id="KW-0732">Signal</keyword>
<dbReference type="SUPFAM" id="SSF53850">
    <property type="entry name" value="Periplasmic binding protein-like II"/>
    <property type="match status" value="1"/>
</dbReference>
<dbReference type="Proteomes" id="UP000198929">
    <property type="component" value="Unassembled WGS sequence"/>
</dbReference>
<evidence type="ECO:0000313" key="6">
    <source>
        <dbReference type="EMBL" id="SER78480.1"/>
    </source>
</evidence>
<keyword evidence="2 4" id="KW-0479">Metal-binding</keyword>
<feature type="chain" id="PRO_5011537358" evidence="5">
    <location>
        <begin position="26"/>
        <end position="251"/>
    </location>
</feature>
<dbReference type="GO" id="GO:0030973">
    <property type="term" value="F:molybdate ion binding"/>
    <property type="evidence" value="ECO:0007669"/>
    <property type="project" value="TreeGrafter"/>
</dbReference>
<dbReference type="PANTHER" id="PTHR30632">
    <property type="entry name" value="MOLYBDATE-BINDING PERIPLASMIC PROTEIN"/>
    <property type="match status" value="1"/>
</dbReference>
<dbReference type="GO" id="GO:0015689">
    <property type="term" value="P:molybdate ion transport"/>
    <property type="evidence" value="ECO:0007669"/>
    <property type="project" value="InterPro"/>
</dbReference>
<evidence type="ECO:0000256" key="1">
    <source>
        <dbReference type="ARBA" id="ARBA00009175"/>
    </source>
</evidence>
<feature type="binding site" evidence="4">
    <location>
        <position position="66"/>
    </location>
    <ligand>
        <name>molybdate</name>
        <dbReference type="ChEBI" id="CHEBI:36264"/>
    </ligand>
</feature>
<protein>
    <submittedName>
        <fullName evidence="6">Molybdate transport system substrate-binding protein</fullName>
    </submittedName>
</protein>
<keyword evidence="7" id="KW-1185">Reference proteome</keyword>
<dbReference type="EMBL" id="FOGQ01000003">
    <property type="protein sequence ID" value="SER78480.1"/>
    <property type="molecule type" value="Genomic_DNA"/>
</dbReference>
<feature type="binding site" evidence="4">
    <location>
        <position position="185"/>
    </location>
    <ligand>
        <name>molybdate</name>
        <dbReference type="ChEBI" id="CHEBI:36264"/>
    </ligand>
</feature>
<dbReference type="InterPro" id="IPR005950">
    <property type="entry name" value="ModA"/>
</dbReference>
<comment type="similarity">
    <text evidence="1">Belongs to the bacterial solute-binding protein ModA family.</text>
</comment>